<name>A0A4P6JV31_KTERU</name>
<dbReference type="CDD" id="cd08252">
    <property type="entry name" value="AL_MDR"/>
    <property type="match status" value="1"/>
</dbReference>
<keyword evidence="6" id="KW-1185">Reference proteome</keyword>
<evidence type="ECO:0000259" key="4">
    <source>
        <dbReference type="SMART" id="SM00829"/>
    </source>
</evidence>
<evidence type="ECO:0000256" key="3">
    <source>
        <dbReference type="RuleBase" id="RU364000"/>
    </source>
</evidence>
<dbReference type="OrthoDB" id="9792162at2"/>
<gene>
    <name evidence="5" type="ORF">EPA93_27470</name>
</gene>
<keyword evidence="2" id="KW-0521">NADP</keyword>
<dbReference type="SUPFAM" id="SSF51735">
    <property type="entry name" value="NAD(P)-binding Rossmann-fold domains"/>
    <property type="match status" value="1"/>
</dbReference>
<proteinExistence type="inferred from homology"/>
<dbReference type="Gene3D" id="3.90.180.10">
    <property type="entry name" value="Medium-chain alcohol dehydrogenases, catalytic domain"/>
    <property type="match status" value="1"/>
</dbReference>
<dbReference type="NCBIfam" id="TIGR02817">
    <property type="entry name" value="adh_fam_1"/>
    <property type="match status" value="1"/>
</dbReference>
<keyword evidence="3" id="KW-0862">Zinc</keyword>
<dbReference type="PANTHER" id="PTHR44154:SF1">
    <property type="entry name" value="QUINONE OXIDOREDUCTASE"/>
    <property type="match status" value="1"/>
</dbReference>
<dbReference type="InterPro" id="IPR013149">
    <property type="entry name" value="ADH-like_C"/>
</dbReference>
<dbReference type="SMART" id="SM00829">
    <property type="entry name" value="PKS_ER"/>
    <property type="match status" value="1"/>
</dbReference>
<reference evidence="5 6" key="1">
    <citation type="submission" date="2019-01" db="EMBL/GenBank/DDBJ databases">
        <title>Ktedonosporobacter rubrisoli SCAWS-G2.</title>
        <authorList>
            <person name="Huang Y."/>
            <person name="Yan B."/>
        </authorList>
    </citation>
    <scope>NUCLEOTIDE SEQUENCE [LARGE SCALE GENOMIC DNA]</scope>
    <source>
        <strain evidence="5 6">SCAWS-G2</strain>
    </source>
</reference>
<dbReference type="Gene3D" id="3.40.50.720">
    <property type="entry name" value="NAD(P)-binding Rossmann-like Domain"/>
    <property type="match status" value="1"/>
</dbReference>
<dbReference type="InterPro" id="IPR020843">
    <property type="entry name" value="ER"/>
</dbReference>
<dbReference type="SUPFAM" id="SSF50129">
    <property type="entry name" value="GroES-like"/>
    <property type="match status" value="1"/>
</dbReference>
<dbReference type="InterPro" id="IPR036291">
    <property type="entry name" value="NAD(P)-bd_dom_sf"/>
</dbReference>
<dbReference type="Pfam" id="PF00107">
    <property type="entry name" value="ADH_zinc_N"/>
    <property type="match status" value="1"/>
</dbReference>
<sequence length="344" mass="37579">MKAIQLSPSHSLDIPNSFSDVEIQDPTPGSRDLLVRVKAISINPVDTQVREAMPRTESVPLILGWDVAGVVEAVGSQCNLFRPGDAVYYAGDWKRPGAYSELHVVDERLVGAKPQLLDFAQAAALPLTTITAWEGLFERLLIPLDPQANRGKSILLINAAGGVGSIATQLAHWAGLTVIGTASRSTSIQWVKEHGAAYAVNHHYPLASQLQQLGFTTVDYIFCLKNTASYWEAMAEVIAPQGKIGLIDRTEQLLDLTALQSKSVTVAWEGMFTRSEFQTADMQKQHDLLNRVAELIDAKVIRTTLTERLSPITASNVLEAHRKVKQGSLIGKLVLEHFPPSTSK</sequence>
<evidence type="ECO:0000313" key="5">
    <source>
        <dbReference type="EMBL" id="QBD79518.1"/>
    </source>
</evidence>
<protein>
    <recommendedName>
        <fullName evidence="3">Zinc-type alcohol dehydrogenase-like protein</fullName>
    </recommendedName>
</protein>
<dbReference type="InterPro" id="IPR011032">
    <property type="entry name" value="GroES-like_sf"/>
</dbReference>
<feature type="domain" description="Enoyl reductase (ER)" evidence="4">
    <location>
        <begin position="16"/>
        <end position="335"/>
    </location>
</feature>
<dbReference type="EMBL" id="CP035758">
    <property type="protein sequence ID" value="QBD79518.1"/>
    <property type="molecule type" value="Genomic_DNA"/>
</dbReference>
<dbReference type="PANTHER" id="PTHR44154">
    <property type="entry name" value="QUINONE OXIDOREDUCTASE"/>
    <property type="match status" value="1"/>
</dbReference>
<dbReference type="AlphaFoldDB" id="A0A4P6JV31"/>
<evidence type="ECO:0000256" key="1">
    <source>
        <dbReference type="ARBA" id="ARBA00010371"/>
    </source>
</evidence>
<keyword evidence="3" id="KW-0560">Oxidoreductase</keyword>
<evidence type="ECO:0000256" key="2">
    <source>
        <dbReference type="ARBA" id="ARBA00022857"/>
    </source>
</evidence>
<dbReference type="InterPro" id="IPR014182">
    <property type="entry name" value="ADH_Zn_typ-1"/>
</dbReference>
<dbReference type="GO" id="GO:0016491">
    <property type="term" value="F:oxidoreductase activity"/>
    <property type="evidence" value="ECO:0007669"/>
    <property type="project" value="UniProtKB-KW"/>
</dbReference>
<dbReference type="InterPro" id="IPR051603">
    <property type="entry name" value="Zinc-ADH_QOR/CCCR"/>
</dbReference>
<dbReference type="Pfam" id="PF08240">
    <property type="entry name" value="ADH_N"/>
    <property type="match status" value="1"/>
</dbReference>
<dbReference type="GO" id="GO:0008270">
    <property type="term" value="F:zinc ion binding"/>
    <property type="evidence" value="ECO:0007669"/>
    <property type="project" value="InterPro"/>
</dbReference>
<accession>A0A4P6JV31</accession>
<evidence type="ECO:0000313" key="6">
    <source>
        <dbReference type="Proteomes" id="UP000290365"/>
    </source>
</evidence>
<dbReference type="KEGG" id="kbs:EPA93_27470"/>
<comment type="similarity">
    <text evidence="1 3">Belongs to the zinc-containing alcohol dehydrogenase family. Quinone oxidoreductase subfamily.</text>
</comment>
<dbReference type="Proteomes" id="UP000290365">
    <property type="component" value="Chromosome"/>
</dbReference>
<dbReference type="InterPro" id="IPR013154">
    <property type="entry name" value="ADH-like_N"/>
</dbReference>
<dbReference type="RefSeq" id="WP_129890570.1">
    <property type="nucleotide sequence ID" value="NZ_CP035758.1"/>
</dbReference>
<keyword evidence="3" id="KW-0479">Metal-binding</keyword>
<organism evidence="5 6">
    <name type="scientific">Ktedonosporobacter rubrisoli</name>
    <dbReference type="NCBI Taxonomy" id="2509675"/>
    <lineage>
        <taxon>Bacteria</taxon>
        <taxon>Bacillati</taxon>
        <taxon>Chloroflexota</taxon>
        <taxon>Ktedonobacteria</taxon>
        <taxon>Ktedonobacterales</taxon>
        <taxon>Ktedonosporobacteraceae</taxon>
        <taxon>Ktedonosporobacter</taxon>
    </lineage>
</organism>